<evidence type="ECO:0000313" key="1">
    <source>
        <dbReference type="EMBL" id="CAB0028602.1"/>
    </source>
</evidence>
<sequence>MRENSATSSSSSSRSPSSGHGVVILSYVYDALVGRGYVPPNRMMTLIHKQFDNTRAQTNYTPRRAVALAGSTMHYSAARSASRNEPNVHFKKPIWPICVGVHGRSSLMSYAPDDDENDDAPSAAMSFARLHIQWKRISVLWHTRTMCDYCGG</sequence>
<dbReference type="EMBL" id="CADCXV010000158">
    <property type="protein sequence ID" value="CAB0028602.1"/>
    <property type="molecule type" value="Genomic_DNA"/>
</dbReference>
<evidence type="ECO:0000313" key="2">
    <source>
        <dbReference type="Proteomes" id="UP000479190"/>
    </source>
</evidence>
<proteinExistence type="predicted"/>
<protein>
    <submittedName>
        <fullName evidence="1">Uncharacterized protein</fullName>
    </submittedName>
</protein>
<dbReference type="Proteomes" id="UP000479190">
    <property type="component" value="Unassembled WGS sequence"/>
</dbReference>
<reference evidence="1 2" key="1">
    <citation type="submission" date="2020-02" db="EMBL/GenBank/DDBJ databases">
        <authorList>
            <person name="Ferguson B K."/>
        </authorList>
    </citation>
    <scope>NUCLEOTIDE SEQUENCE [LARGE SCALE GENOMIC DNA]</scope>
</reference>
<dbReference type="AlphaFoldDB" id="A0A6H5HYB0"/>
<organism evidence="1 2">
    <name type="scientific">Trichogramma brassicae</name>
    <dbReference type="NCBI Taxonomy" id="86971"/>
    <lineage>
        <taxon>Eukaryota</taxon>
        <taxon>Metazoa</taxon>
        <taxon>Ecdysozoa</taxon>
        <taxon>Arthropoda</taxon>
        <taxon>Hexapoda</taxon>
        <taxon>Insecta</taxon>
        <taxon>Pterygota</taxon>
        <taxon>Neoptera</taxon>
        <taxon>Endopterygota</taxon>
        <taxon>Hymenoptera</taxon>
        <taxon>Apocrita</taxon>
        <taxon>Proctotrupomorpha</taxon>
        <taxon>Chalcidoidea</taxon>
        <taxon>Trichogrammatidae</taxon>
        <taxon>Trichogramma</taxon>
    </lineage>
</organism>
<name>A0A6H5HYB0_9HYME</name>
<gene>
    <name evidence="1" type="ORF">TBRA_LOCUS757</name>
</gene>
<accession>A0A6H5HYB0</accession>
<keyword evidence="2" id="KW-1185">Reference proteome</keyword>